<accession>A0AAQ3L9K5</accession>
<dbReference type="RefSeq" id="WP_317831860.1">
    <property type="nucleotide sequence ID" value="NZ_CP136920.1"/>
</dbReference>
<evidence type="ECO:0000313" key="2">
    <source>
        <dbReference type="Proteomes" id="UP001304300"/>
    </source>
</evidence>
<organism evidence="1 2">
    <name type="scientific">Rubellicoccus peritrichatus</name>
    <dbReference type="NCBI Taxonomy" id="3080537"/>
    <lineage>
        <taxon>Bacteria</taxon>
        <taxon>Pseudomonadati</taxon>
        <taxon>Verrucomicrobiota</taxon>
        <taxon>Opitutia</taxon>
        <taxon>Puniceicoccales</taxon>
        <taxon>Cerasicoccaceae</taxon>
        <taxon>Rubellicoccus</taxon>
    </lineage>
</organism>
<protein>
    <submittedName>
        <fullName evidence="1">Uncharacterized protein</fullName>
    </submittedName>
</protein>
<name>A0AAQ3L9K5_9BACT</name>
<dbReference type="EMBL" id="CP136920">
    <property type="protein sequence ID" value="WOO39835.1"/>
    <property type="molecule type" value="Genomic_DNA"/>
</dbReference>
<keyword evidence="2" id="KW-1185">Reference proteome</keyword>
<dbReference type="AlphaFoldDB" id="A0AAQ3L9K5"/>
<reference evidence="1 2" key="1">
    <citation type="submission" date="2023-10" db="EMBL/GenBank/DDBJ databases">
        <title>Rubellicoccus peritrichatus gen. nov., sp. nov., isolated from an algae of coral reef tank.</title>
        <authorList>
            <person name="Luo J."/>
        </authorList>
    </citation>
    <scope>NUCLEOTIDE SEQUENCE [LARGE SCALE GENOMIC DNA]</scope>
    <source>
        <strain evidence="1 2">CR14</strain>
    </source>
</reference>
<evidence type="ECO:0000313" key="1">
    <source>
        <dbReference type="EMBL" id="WOO39835.1"/>
    </source>
</evidence>
<dbReference type="KEGG" id="puo:RZN69_14515"/>
<proteinExistence type="predicted"/>
<dbReference type="Proteomes" id="UP001304300">
    <property type="component" value="Chromosome"/>
</dbReference>
<gene>
    <name evidence="1" type="ORF">RZN69_14515</name>
</gene>
<sequence>MIFYTTDRDGITEINPSERKLREILRSLDEDRSEHGEVWLTHTESNWQATVFSNGTIHLENETLHEPTRELRGTGFAKALEIWEMLSRGNTEAILKQPWNLLDE</sequence>